<dbReference type="Proteomes" id="UP000034794">
    <property type="component" value="Unassembled WGS sequence"/>
</dbReference>
<evidence type="ECO:0000313" key="2">
    <source>
        <dbReference type="EMBL" id="KKU32579.1"/>
    </source>
</evidence>
<keyword evidence="1" id="KW-0812">Transmembrane</keyword>
<keyword evidence="1" id="KW-0472">Membrane</keyword>
<proteinExistence type="predicted"/>
<name>A0A0G1PIF0_9BACT</name>
<reference evidence="2 3" key="1">
    <citation type="journal article" date="2015" name="Nature">
        <title>rRNA introns, odd ribosomes, and small enigmatic genomes across a large radiation of phyla.</title>
        <authorList>
            <person name="Brown C.T."/>
            <person name="Hug L.A."/>
            <person name="Thomas B.C."/>
            <person name="Sharon I."/>
            <person name="Castelle C.J."/>
            <person name="Singh A."/>
            <person name="Wilkins M.J."/>
            <person name="Williams K.H."/>
            <person name="Banfield J.F."/>
        </authorList>
    </citation>
    <scope>NUCLEOTIDE SEQUENCE [LARGE SCALE GENOMIC DNA]</scope>
</reference>
<protein>
    <submittedName>
        <fullName evidence="2">Uncharacterized protein</fullName>
    </submittedName>
</protein>
<sequence length="387" mass="42771">MNRKTLIVSVVVILTMILSGVLYLSQKGAQRTELNVRGGDVFFGKANTRMDEFNDGLGFDLTVVDGRNTCSEKGVWEDVDLIQAGTLNCLNEVKALVAAGKIPNQQVFSEMVISTSPYVLAIKSNPDQDDLTPLMEAGYVYTEVHDGRTTYFIDPDKMTALVMADVENKKFTDLGINIDNIVNIGFPKSTVGVPSADLLLAYYFKGGQDMIGSEALMKFTDPSGKEVTTLSPEYAKVLIALYERSGKVLDSSLDFCHNWLNQRTDSVHISIFSESCYTSWAIKYADKAELMKEKGNVLVYMKKTATSTFTLFAVSKKGQDYLDAIANNVEFFQTVSETTGMRGSGLVSIAPIQFADFIPSNEPWSLIAFPFEQLTSATRYVLDNYAK</sequence>
<organism evidence="2 3">
    <name type="scientific">Candidatus Collierbacteria bacterium GW2011_GWA2_46_26</name>
    <dbReference type="NCBI Taxonomy" id="1618381"/>
    <lineage>
        <taxon>Bacteria</taxon>
        <taxon>Candidatus Collieribacteriota</taxon>
    </lineage>
</organism>
<dbReference type="EMBL" id="LCMI01000009">
    <property type="protein sequence ID" value="KKU32579.1"/>
    <property type="molecule type" value="Genomic_DNA"/>
</dbReference>
<accession>A0A0G1PIF0</accession>
<evidence type="ECO:0000313" key="3">
    <source>
        <dbReference type="Proteomes" id="UP000034794"/>
    </source>
</evidence>
<gene>
    <name evidence="2" type="ORF">UX47_C0009G0016</name>
</gene>
<keyword evidence="1" id="KW-1133">Transmembrane helix</keyword>
<comment type="caution">
    <text evidence="2">The sequence shown here is derived from an EMBL/GenBank/DDBJ whole genome shotgun (WGS) entry which is preliminary data.</text>
</comment>
<feature type="transmembrane region" description="Helical" evidence="1">
    <location>
        <begin position="6"/>
        <end position="24"/>
    </location>
</feature>
<dbReference type="AlphaFoldDB" id="A0A0G1PIF0"/>
<evidence type="ECO:0000256" key="1">
    <source>
        <dbReference type="SAM" id="Phobius"/>
    </source>
</evidence>